<organism evidence="1 2">
    <name type="scientific">Cymbomonas tetramitiformis</name>
    <dbReference type="NCBI Taxonomy" id="36881"/>
    <lineage>
        <taxon>Eukaryota</taxon>
        <taxon>Viridiplantae</taxon>
        <taxon>Chlorophyta</taxon>
        <taxon>Pyramimonadophyceae</taxon>
        <taxon>Pyramimonadales</taxon>
        <taxon>Pyramimonadaceae</taxon>
        <taxon>Cymbomonas</taxon>
    </lineage>
</organism>
<gene>
    <name evidence="1" type="ORF">CYMTET_21580</name>
</gene>
<evidence type="ECO:0000313" key="2">
    <source>
        <dbReference type="Proteomes" id="UP001190700"/>
    </source>
</evidence>
<protein>
    <submittedName>
        <fullName evidence="1">Uncharacterized protein</fullName>
    </submittedName>
</protein>
<sequence length="294" mass="32823">MSRPLSARLADQFKADLLDALANSTSKVRLTLHLASLAAPEEVVGQLRVKGCDYRLDIFAVASSEDCISILKVGEDRTWKKAQAVRWHTASDGMRMPLEDYIHALEKEGDFDDVVGQVESDLLTLKLFNLRAALARAKDAEMKTYEEGEDSKLCYATNYEDGIKFVYYVDVVDGKVKYRIKQVQDEDVVTDDKPCRITLTLEDCQKNTVDESTLSAPTFGHEMATSPCISDEEGEAPSQQQLQAEDSLIGCGRLSGRVEMDDELAVPFDQFWGEFLDDDDPFPYVKKKGGSQLP</sequence>
<evidence type="ECO:0000313" key="1">
    <source>
        <dbReference type="EMBL" id="KAK3270000.1"/>
    </source>
</evidence>
<keyword evidence="2" id="KW-1185">Reference proteome</keyword>
<dbReference type="AlphaFoldDB" id="A0AAE0G2J6"/>
<accession>A0AAE0G2J6</accession>
<name>A0AAE0G2J6_9CHLO</name>
<proteinExistence type="predicted"/>
<comment type="caution">
    <text evidence="1">The sequence shown here is derived from an EMBL/GenBank/DDBJ whole genome shotgun (WGS) entry which is preliminary data.</text>
</comment>
<dbReference type="Proteomes" id="UP001190700">
    <property type="component" value="Unassembled WGS sequence"/>
</dbReference>
<reference evidence="1 2" key="1">
    <citation type="journal article" date="2015" name="Genome Biol. Evol.">
        <title>Comparative Genomics of a Bacterivorous Green Alga Reveals Evolutionary Causalities and Consequences of Phago-Mixotrophic Mode of Nutrition.</title>
        <authorList>
            <person name="Burns J.A."/>
            <person name="Paasch A."/>
            <person name="Narechania A."/>
            <person name="Kim E."/>
        </authorList>
    </citation>
    <scope>NUCLEOTIDE SEQUENCE [LARGE SCALE GENOMIC DNA]</scope>
    <source>
        <strain evidence="1 2">PLY_AMNH</strain>
    </source>
</reference>
<dbReference type="EMBL" id="LGRX02010616">
    <property type="protein sequence ID" value="KAK3270000.1"/>
    <property type="molecule type" value="Genomic_DNA"/>
</dbReference>